<keyword evidence="2" id="KW-0547">Nucleotide-binding</keyword>
<feature type="domain" description="Fido" evidence="4">
    <location>
        <begin position="111"/>
        <end position="262"/>
    </location>
</feature>
<evidence type="ECO:0000313" key="6">
    <source>
        <dbReference type="EMBL" id="VVD89562.1"/>
    </source>
</evidence>
<name>A0A5E4TQT4_9BURK</name>
<evidence type="ECO:0000313" key="7">
    <source>
        <dbReference type="Proteomes" id="UP000343335"/>
    </source>
</evidence>
<evidence type="ECO:0000313" key="8">
    <source>
        <dbReference type="Proteomes" id="UP001058980"/>
    </source>
</evidence>
<organism evidence="6 7">
    <name type="scientific">Pandoraea commovens</name>
    <dbReference type="NCBI Taxonomy" id="2508289"/>
    <lineage>
        <taxon>Bacteria</taxon>
        <taxon>Pseudomonadati</taxon>
        <taxon>Pseudomonadota</taxon>
        <taxon>Betaproteobacteria</taxon>
        <taxon>Burkholderiales</taxon>
        <taxon>Burkholderiaceae</taxon>
        <taxon>Pandoraea</taxon>
    </lineage>
</organism>
<proteinExistence type="predicted"/>
<dbReference type="PROSITE" id="PS51459">
    <property type="entry name" value="FIDO"/>
    <property type="match status" value="1"/>
</dbReference>
<feature type="binding site" evidence="2">
    <location>
        <begin position="238"/>
        <end position="239"/>
    </location>
    <ligand>
        <name>ATP</name>
        <dbReference type="ChEBI" id="CHEBI:30616"/>
    </ligand>
</feature>
<feature type="site" description="Important for autoinhibition of adenylyltransferase activity" evidence="3">
    <location>
        <position position="64"/>
    </location>
</feature>
<dbReference type="Gene3D" id="1.10.3290.10">
    <property type="entry name" value="Fido-like domain"/>
    <property type="match status" value="1"/>
</dbReference>
<feature type="active site" evidence="1">
    <location>
        <position position="193"/>
    </location>
</feature>
<protein>
    <submittedName>
        <fullName evidence="6">Cell filamentation protein Fic</fullName>
    </submittedName>
    <submittedName>
        <fullName evidence="5">Fic family protein</fullName>
    </submittedName>
</protein>
<dbReference type="PANTHER" id="PTHR13504">
    <property type="entry name" value="FIDO DOMAIN-CONTAINING PROTEIN DDB_G0283145"/>
    <property type="match status" value="1"/>
</dbReference>
<evidence type="ECO:0000313" key="5">
    <source>
        <dbReference type="EMBL" id="UVA79540.1"/>
    </source>
</evidence>
<dbReference type="EMBL" id="CABPSA010000002">
    <property type="protein sequence ID" value="VVD89562.1"/>
    <property type="molecule type" value="Genomic_DNA"/>
</dbReference>
<keyword evidence="2" id="KW-0067">ATP-binding</keyword>
<reference evidence="6 7" key="1">
    <citation type="submission" date="2019-08" db="EMBL/GenBank/DDBJ databases">
        <authorList>
            <person name="Peeters C."/>
        </authorList>
    </citation>
    <scope>NUCLEOTIDE SEQUENCE [LARGE SCALE GENOMIC DNA]</scope>
    <source>
        <strain evidence="6 7">LMG 31010</strain>
    </source>
</reference>
<dbReference type="Proteomes" id="UP001058980">
    <property type="component" value="Chromosome"/>
</dbReference>
<dbReference type="Proteomes" id="UP000343335">
    <property type="component" value="Unassembled WGS sequence"/>
</dbReference>
<dbReference type="SUPFAM" id="SSF140931">
    <property type="entry name" value="Fic-like"/>
    <property type="match status" value="1"/>
</dbReference>
<gene>
    <name evidence="5" type="ORF">NTU39_26845</name>
    <name evidence="6" type="ORF">PCO31010_01570</name>
</gene>
<dbReference type="EMBL" id="CP102780">
    <property type="protein sequence ID" value="UVA79540.1"/>
    <property type="molecule type" value="Genomic_DNA"/>
</dbReference>
<accession>A0A5E4TQT4</accession>
<dbReference type="OrthoDB" id="9813719at2"/>
<dbReference type="InterPro" id="IPR040198">
    <property type="entry name" value="Fido_containing"/>
</dbReference>
<keyword evidence="8" id="KW-1185">Reference proteome</keyword>
<dbReference type="InterPro" id="IPR036597">
    <property type="entry name" value="Fido-like_dom_sf"/>
</dbReference>
<evidence type="ECO:0000256" key="3">
    <source>
        <dbReference type="PIRSR" id="PIRSR640198-3"/>
    </source>
</evidence>
<evidence type="ECO:0000256" key="1">
    <source>
        <dbReference type="PIRSR" id="PIRSR640198-1"/>
    </source>
</evidence>
<dbReference type="RefSeq" id="WP_150663740.1">
    <property type="nucleotide sequence ID" value="NZ_CABPSA010000002.1"/>
</dbReference>
<dbReference type="AlphaFoldDB" id="A0A5E4TQT4"/>
<evidence type="ECO:0000256" key="2">
    <source>
        <dbReference type="PIRSR" id="PIRSR640198-2"/>
    </source>
</evidence>
<dbReference type="Pfam" id="PF02661">
    <property type="entry name" value="Fic"/>
    <property type="match status" value="1"/>
</dbReference>
<reference evidence="5" key="2">
    <citation type="submission" date="2022-08" db="EMBL/GenBank/DDBJ databases">
        <title>Multi-unit outbreak of Pandoraea commovens among non-cystic fibrosis intensive care patients from 2019 to 2021 in Berlin, Germany.</title>
        <authorList>
            <person name="Menzel P."/>
        </authorList>
    </citation>
    <scope>NUCLEOTIDE SEQUENCE</scope>
    <source>
        <strain evidence="5">LB-19-202-79</strain>
    </source>
</reference>
<evidence type="ECO:0000259" key="4">
    <source>
        <dbReference type="PROSITE" id="PS51459"/>
    </source>
</evidence>
<dbReference type="GO" id="GO:0005524">
    <property type="term" value="F:ATP binding"/>
    <property type="evidence" value="ECO:0007669"/>
    <property type="project" value="UniProtKB-KW"/>
</dbReference>
<dbReference type="PANTHER" id="PTHR13504:SF38">
    <property type="entry name" value="FIDO DOMAIN-CONTAINING PROTEIN"/>
    <property type="match status" value="1"/>
</dbReference>
<dbReference type="InterPro" id="IPR003812">
    <property type="entry name" value="Fido"/>
</dbReference>
<sequence>MQPQFAHHDLRLLNPSFDSPLVDVLTELEHLRRLELAGDTPPQIFFQLKSIFHTLESLGSARIEGNHTTLADYIESKMEGAQDANDQLREISNIEHAMNYIDESMNPGDALSDIFIRELHALAVKDLEREGDKTPGAYRTGGVLINGAAHLPPDAIRVPEYMAALVEFINRPDQPKYGLMKVALAHHRFGWIHPFGNGNGRVVRLLTYALLIKYGFNVRDGGRVLNPAAVFCNDREKYYQMLSLADSGTEGSLEAWCIYVLQGILAELKKVDQLTNFRFLRESILLPALRYAEERHQITAMEAAILSRALGPAPVKAGDFSDLFQGMSGNQRTYQIKKLVDRNMLEPVASGARSYVACFANSFLLRGVMRALAQHGFISASLAGASAVRNVVEPPQGEMDFDDRRA</sequence>